<feature type="transmembrane region" description="Helical" evidence="1">
    <location>
        <begin position="105"/>
        <end position="130"/>
    </location>
</feature>
<protein>
    <submittedName>
        <fullName evidence="2">Uncharacterized protein</fullName>
    </submittedName>
</protein>
<keyword evidence="1" id="KW-1133">Transmembrane helix</keyword>
<accession>A0A7S0RCX6</accession>
<proteinExistence type="predicted"/>
<organism evidence="2">
    <name type="scientific">Pyramimonas obovata</name>
    <dbReference type="NCBI Taxonomy" id="1411642"/>
    <lineage>
        <taxon>Eukaryota</taxon>
        <taxon>Viridiplantae</taxon>
        <taxon>Chlorophyta</taxon>
        <taxon>Pyramimonadophyceae</taxon>
        <taxon>Pyramimonadales</taxon>
        <taxon>Pyramimonadaceae</taxon>
        <taxon>Pyramimonas</taxon>
        <taxon>Pyramimonas incertae sedis</taxon>
    </lineage>
</organism>
<dbReference type="AlphaFoldDB" id="A0A7S0RCX6"/>
<keyword evidence="1" id="KW-0472">Membrane</keyword>
<dbReference type="EMBL" id="HBFA01023313">
    <property type="protein sequence ID" value="CAD8673624.1"/>
    <property type="molecule type" value="Transcribed_RNA"/>
</dbReference>
<reference evidence="2" key="1">
    <citation type="submission" date="2021-01" db="EMBL/GenBank/DDBJ databases">
        <authorList>
            <person name="Corre E."/>
            <person name="Pelletier E."/>
            <person name="Niang G."/>
            <person name="Scheremetjew M."/>
            <person name="Finn R."/>
            <person name="Kale V."/>
            <person name="Holt S."/>
            <person name="Cochrane G."/>
            <person name="Meng A."/>
            <person name="Brown T."/>
            <person name="Cohen L."/>
        </authorList>
    </citation>
    <scope>NUCLEOTIDE SEQUENCE</scope>
    <source>
        <strain evidence="2">CCMP722</strain>
    </source>
</reference>
<name>A0A7S0RCX6_9CHLO</name>
<gene>
    <name evidence="2" type="ORF">POBO1169_LOCUS11868</name>
</gene>
<evidence type="ECO:0000256" key="1">
    <source>
        <dbReference type="SAM" id="Phobius"/>
    </source>
</evidence>
<feature type="transmembrane region" description="Helical" evidence="1">
    <location>
        <begin position="261"/>
        <end position="279"/>
    </location>
</feature>
<feature type="transmembrane region" description="Helical" evidence="1">
    <location>
        <begin position="63"/>
        <end position="85"/>
    </location>
</feature>
<sequence length="412" mass="47937">MLEPLKRFLTIRELEYLLVSFWIATQIGEAQAQVWVEMPCVTVAMLIAVALTYLSWNLSTAEFLHEVSLCAWVLGNMIWGIGLLYDVRTGGNIAPESDETDEYEYYRHFGMGLLSVAVLVGIWSFALGVIEVRQSNGKTLKEMWKERSLFSFWFGKKTERTPLISADKQVDADAKAPNYQTQEEKPGGDLEKEEMITGYGNTMKKGEFHVMQDLPAFQQPLPMIFANWREYDNIHSLFWAMLDLVWNIEGSIFGIKYGAFYLWTIIIFFTMWISIDFVIRSHVGYYRENVYYWSVFLWLAWNAAWQLGELAPSDVLVDHTYYWPMGSHPNSFWNMRWWASWGLLGALIPITVTELHYIIWRHNWRTQKAGAATTTAGKVVLLEDPAEPNPEQMSREKFEQKGYIEPMIQRDF</sequence>
<keyword evidence="1" id="KW-0812">Transmembrane</keyword>
<feature type="transmembrane region" description="Helical" evidence="1">
    <location>
        <begin position="338"/>
        <end position="359"/>
    </location>
</feature>
<feature type="transmembrane region" description="Helical" evidence="1">
    <location>
        <begin position="34"/>
        <end position="56"/>
    </location>
</feature>
<evidence type="ECO:0000313" key="2">
    <source>
        <dbReference type="EMBL" id="CAD8673624.1"/>
    </source>
</evidence>